<evidence type="ECO:0000256" key="1">
    <source>
        <dbReference type="SAM" id="SignalP"/>
    </source>
</evidence>
<sequence>SNITNNKEKLIDFLILCGVLASTIKCSECGNHININKETLKCRCKKWYYVKNEHKKCVLKRCNFKESAMKGTWFDKSHLDVATVCRIVACFLMLRHPHQDDTQDEIGVTSATTIVDWFNFCREVCVFWAETHSEKLGGPGHIVEIDEAKIGKRKYNRSRLIKGNWIFGGYERVSKKIFVVPIQDRTEETLLACIKEWILPETTIKSDCWKSYNCLNNEGFQHLTVNHSYNFV</sequence>
<dbReference type="Proteomes" id="UP000008237">
    <property type="component" value="Unassembled WGS sequence"/>
</dbReference>
<proteinExistence type="predicted"/>
<gene>
    <name evidence="3" type="ORF">EAI_01097</name>
</gene>
<dbReference type="AlphaFoldDB" id="E2B4V5"/>
<protein>
    <recommendedName>
        <fullName evidence="2">ISXO2-like transposase domain-containing protein</fullName>
    </recommendedName>
</protein>
<dbReference type="InParanoid" id="E2B4V5"/>
<feature type="domain" description="ISXO2-like transposase" evidence="2">
    <location>
        <begin position="135"/>
        <end position="232"/>
    </location>
</feature>
<evidence type="ECO:0000313" key="3">
    <source>
        <dbReference type="EMBL" id="EFN89271.1"/>
    </source>
</evidence>
<feature type="non-terminal residue" evidence="3">
    <location>
        <position position="1"/>
    </location>
</feature>
<keyword evidence="1" id="KW-0732">Signal</keyword>
<dbReference type="OMA" id="QNICNEA"/>
<dbReference type="Pfam" id="PF12762">
    <property type="entry name" value="DDE_Tnp_IS1595"/>
    <property type="match status" value="1"/>
</dbReference>
<evidence type="ECO:0000259" key="2">
    <source>
        <dbReference type="SMART" id="SM01126"/>
    </source>
</evidence>
<feature type="chain" id="PRO_5003157587" description="ISXO2-like transposase domain-containing protein" evidence="1">
    <location>
        <begin position="22"/>
        <end position="232"/>
    </location>
</feature>
<feature type="signal peptide" evidence="1">
    <location>
        <begin position="1"/>
        <end position="21"/>
    </location>
</feature>
<dbReference type="PANTHER" id="PTHR47163:SF2">
    <property type="entry name" value="SI:DKEY-17M8.2"/>
    <property type="match status" value="1"/>
</dbReference>
<dbReference type="InterPro" id="IPR024445">
    <property type="entry name" value="Tnp_ISXO2-like"/>
</dbReference>
<organism evidence="4">
    <name type="scientific">Harpegnathos saltator</name>
    <name type="common">Jerdon's jumping ant</name>
    <dbReference type="NCBI Taxonomy" id="610380"/>
    <lineage>
        <taxon>Eukaryota</taxon>
        <taxon>Metazoa</taxon>
        <taxon>Ecdysozoa</taxon>
        <taxon>Arthropoda</taxon>
        <taxon>Hexapoda</taxon>
        <taxon>Insecta</taxon>
        <taxon>Pterygota</taxon>
        <taxon>Neoptera</taxon>
        <taxon>Endopterygota</taxon>
        <taxon>Hymenoptera</taxon>
        <taxon>Apocrita</taxon>
        <taxon>Aculeata</taxon>
        <taxon>Formicoidea</taxon>
        <taxon>Formicidae</taxon>
        <taxon>Ponerinae</taxon>
        <taxon>Ponerini</taxon>
        <taxon>Harpegnathos</taxon>
    </lineage>
</organism>
<evidence type="ECO:0000313" key="4">
    <source>
        <dbReference type="Proteomes" id="UP000008237"/>
    </source>
</evidence>
<keyword evidence="4" id="KW-1185">Reference proteome</keyword>
<reference evidence="3 4" key="1">
    <citation type="journal article" date="2010" name="Science">
        <title>Genomic comparison of the ants Camponotus floridanus and Harpegnathos saltator.</title>
        <authorList>
            <person name="Bonasio R."/>
            <person name="Zhang G."/>
            <person name="Ye C."/>
            <person name="Mutti N.S."/>
            <person name="Fang X."/>
            <person name="Qin N."/>
            <person name="Donahue G."/>
            <person name="Yang P."/>
            <person name="Li Q."/>
            <person name="Li C."/>
            <person name="Zhang P."/>
            <person name="Huang Z."/>
            <person name="Berger S.L."/>
            <person name="Reinberg D."/>
            <person name="Wang J."/>
            <person name="Liebig J."/>
        </authorList>
    </citation>
    <scope>NUCLEOTIDE SEQUENCE [LARGE SCALE GENOMIC DNA]</scope>
    <source>
        <strain evidence="3 4">R22 G/1</strain>
    </source>
</reference>
<dbReference type="SMART" id="SM01126">
    <property type="entry name" value="DDE_Tnp_IS1595"/>
    <property type="match status" value="1"/>
</dbReference>
<name>E2B4V5_HARSA</name>
<feature type="non-terminal residue" evidence="3">
    <location>
        <position position="232"/>
    </location>
</feature>
<dbReference type="InterPro" id="IPR053164">
    <property type="entry name" value="IS1016-like_transposase"/>
</dbReference>
<dbReference type="PANTHER" id="PTHR47163">
    <property type="entry name" value="DDE_TNP_IS1595 DOMAIN-CONTAINING PROTEIN"/>
    <property type="match status" value="1"/>
</dbReference>
<accession>E2B4V5</accession>
<dbReference type="OrthoDB" id="10052789at2759"/>
<dbReference type="EMBL" id="GL445648">
    <property type="protein sequence ID" value="EFN89271.1"/>
    <property type="molecule type" value="Genomic_DNA"/>
</dbReference>
<dbReference type="STRING" id="610380.E2B4V5"/>